<dbReference type="PROSITE" id="PS51257">
    <property type="entry name" value="PROKAR_LIPOPROTEIN"/>
    <property type="match status" value="1"/>
</dbReference>
<keyword evidence="5" id="KW-1185">Reference proteome</keyword>
<dbReference type="AlphaFoldDB" id="A0A238KH00"/>
<evidence type="ECO:0008006" key="6">
    <source>
        <dbReference type="Google" id="ProtNLM"/>
    </source>
</evidence>
<dbReference type="InterPro" id="IPR037049">
    <property type="entry name" value="DUF1214_C_sf"/>
</dbReference>
<gene>
    <name evidence="4" type="ORF">PEV8663_02418</name>
</gene>
<feature type="domain" description="DUF1214" evidence="2">
    <location>
        <begin position="239"/>
        <end position="326"/>
    </location>
</feature>
<dbReference type="Pfam" id="PF06742">
    <property type="entry name" value="DUF1214"/>
    <property type="match status" value="1"/>
</dbReference>
<protein>
    <recommendedName>
        <fullName evidence="6">DUF1214 domain-containing protein</fullName>
    </recommendedName>
</protein>
<evidence type="ECO:0000313" key="5">
    <source>
        <dbReference type="Proteomes" id="UP000220836"/>
    </source>
</evidence>
<evidence type="ECO:0000256" key="1">
    <source>
        <dbReference type="SAM" id="SignalP"/>
    </source>
</evidence>
<dbReference type="RefSeq" id="WP_211318223.1">
    <property type="nucleotide sequence ID" value="NZ_FXYH01000007.1"/>
</dbReference>
<sequence>MKQKTKSVIFSGVFALSACAAAFSYAAESVTVDNFVRAETDRTMAAYVAQGGFGQFFHIREVVAIDKQDVIRMQRDTLYSIGVFDLTNPITITLPESDGRYLSALIINQDHSMLPMEYAPGEFTLTQDLMGTRYAVVILRTFVNANDPADVAVGVELQDAVTIAQDDPGVFEVPDWDLEQVEALRTAINVLAATKEDTSGYFGDKNELNPIDHLLGTAFGWGGNPKEATIYLNAVPATNDGQTPHRMEIPNKIPINDGGFVSITMYNAEGYMQENDLGMYSVNNATAERNEDGSVTIHAGGCDDGRVNCLPITEGWNYIVRMYKPGPEIISGEYQFPVFELVD</sequence>
<evidence type="ECO:0000259" key="2">
    <source>
        <dbReference type="Pfam" id="PF06742"/>
    </source>
</evidence>
<dbReference type="PANTHER" id="PTHR36509:SF2">
    <property type="entry name" value="BLL3101 PROTEIN"/>
    <property type="match status" value="1"/>
</dbReference>
<name>A0A238KH00_9RHOB</name>
<evidence type="ECO:0000313" key="4">
    <source>
        <dbReference type="EMBL" id="SMX42109.1"/>
    </source>
</evidence>
<evidence type="ECO:0000259" key="3">
    <source>
        <dbReference type="Pfam" id="PF06863"/>
    </source>
</evidence>
<reference evidence="4 5" key="1">
    <citation type="submission" date="2017-05" db="EMBL/GenBank/DDBJ databases">
        <authorList>
            <person name="Song R."/>
            <person name="Chenine A.L."/>
            <person name="Ruprecht R.M."/>
        </authorList>
    </citation>
    <scope>NUCLEOTIDE SEQUENCE [LARGE SCALE GENOMIC DNA]</scope>
    <source>
        <strain evidence="4 5">CECT 8663</strain>
    </source>
</reference>
<dbReference type="Pfam" id="PF06863">
    <property type="entry name" value="DUF1254"/>
    <property type="match status" value="1"/>
</dbReference>
<dbReference type="Proteomes" id="UP000220836">
    <property type="component" value="Unassembled WGS sequence"/>
</dbReference>
<feature type="domain" description="DUF1254" evidence="3">
    <location>
        <begin position="54"/>
        <end position="109"/>
    </location>
</feature>
<accession>A0A238KH00</accession>
<proteinExistence type="predicted"/>
<dbReference type="InterPro" id="IPR010621">
    <property type="entry name" value="DUF1214"/>
</dbReference>
<feature type="chain" id="PRO_5012986209" description="DUF1214 domain-containing protein" evidence="1">
    <location>
        <begin position="27"/>
        <end position="343"/>
    </location>
</feature>
<organism evidence="4 5">
    <name type="scientific">Pelagimonas varians</name>
    <dbReference type="NCBI Taxonomy" id="696760"/>
    <lineage>
        <taxon>Bacteria</taxon>
        <taxon>Pseudomonadati</taxon>
        <taxon>Pseudomonadota</taxon>
        <taxon>Alphaproteobacteria</taxon>
        <taxon>Rhodobacterales</taxon>
        <taxon>Roseobacteraceae</taxon>
        <taxon>Pelagimonas</taxon>
    </lineage>
</organism>
<dbReference type="InterPro" id="IPR010679">
    <property type="entry name" value="DUF1254"/>
</dbReference>
<feature type="signal peptide" evidence="1">
    <location>
        <begin position="1"/>
        <end position="26"/>
    </location>
</feature>
<dbReference type="PANTHER" id="PTHR36509">
    <property type="entry name" value="BLL3101 PROTEIN"/>
    <property type="match status" value="1"/>
</dbReference>
<dbReference type="SUPFAM" id="SSF160935">
    <property type="entry name" value="VPA0735-like"/>
    <property type="match status" value="1"/>
</dbReference>
<dbReference type="EMBL" id="FXYH01000007">
    <property type="protein sequence ID" value="SMX42109.1"/>
    <property type="molecule type" value="Genomic_DNA"/>
</dbReference>
<keyword evidence="1" id="KW-0732">Signal</keyword>
<dbReference type="Gene3D" id="2.60.120.600">
    <property type="entry name" value="Domain of unknown function DUF1214, C-terminal domain"/>
    <property type="match status" value="1"/>
</dbReference>